<protein>
    <recommendedName>
        <fullName evidence="3">TIGR02453 family protein</fullName>
    </recommendedName>
</protein>
<name>A0A0B4DNE1_PSEPS</name>
<accession>A0A0B4DNE1</accession>
<dbReference type="PANTHER" id="PTHR36452:SF1">
    <property type="entry name" value="DUF2461 DOMAIN-CONTAINING PROTEIN"/>
    <property type="match status" value="1"/>
</dbReference>
<dbReference type="OrthoDB" id="9794241at2"/>
<proteinExistence type="predicted"/>
<dbReference type="NCBIfam" id="TIGR02453">
    <property type="entry name" value="TIGR02453 family protein"/>
    <property type="match status" value="1"/>
</dbReference>
<dbReference type="PANTHER" id="PTHR36452">
    <property type="entry name" value="CHROMOSOME 12, WHOLE GENOME SHOTGUN SEQUENCE"/>
    <property type="match status" value="1"/>
</dbReference>
<dbReference type="RefSeq" id="WP_043453803.1">
    <property type="nucleotide sequence ID" value="NZ_JBFBKS010000001.1"/>
</dbReference>
<dbReference type="PIRSF" id="PIRSF028451">
    <property type="entry name" value="UCP028451"/>
    <property type="match status" value="1"/>
</dbReference>
<dbReference type="AlphaFoldDB" id="A0A0B4DNE1"/>
<dbReference type="EMBL" id="JWTB01000026">
    <property type="protein sequence ID" value="KIC65940.1"/>
    <property type="molecule type" value="Genomic_DNA"/>
</dbReference>
<evidence type="ECO:0008006" key="3">
    <source>
        <dbReference type="Google" id="ProtNLM"/>
    </source>
</evidence>
<dbReference type="InterPro" id="IPR012808">
    <property type="entry name" value="CHP02453"/>
</dbReference>
<comment type="caution">
    <text evidence="1">The sequence shown here is derived from an EMBL/GenBank/DDBJ whole genome shotgun (WGS) entry which is preliminary data.</text>
</comment>
<sequence length="211" mass="23290">MNTFAGIPLEAFRFYAQLEDNNNRDWWLEHKATYDTSVKAPLTLLLSELEPEFGPAKLFRPNRDVRFSLDKSPYKTAQGAFAARQEGVGFYLQINADGLLIGGGYHSHTPAQLARFRAAADASASGAALQDIVDAVAGAGFAVEGEKLKTVPRGFDKDHPRAELLKHKSLSAGIEVGQPEWVSTPAAKERIAERWRQLRPLVEWVGRYAAP</sequence>
<evidence type="ECO:0000313" key="1">
    <source>
        <dbReference type="EMBL" id="KIC65940.1"/>
    </source>
</evidence>
<dbReference type="InterPro" id="IPR015996">
    <property type="entry name" value="UCP028451"/>
</dbReference>
<reference evidence="1 2" key="1">
    <citation type="submission" date="2014-12" db="EMBL/GenBank/DDBJ databases">
        <title>Genome sequencing of Arthrobacter phenanthrenivorans SWC37.</title>
        <authorList>
            <person name="Tan P.W."/>
            <person name="Chan K.-G."/>
        </authorList>
    </citation>
    <scope>NUCLEOTIDE SEQUENCE [LARGE SCALE GENOMIC DNA]</scope>
    <source>
        <strain evidence="1 2">SWC37</strain>
    </source>
</reference>
<dbReference type="Proteomes" id="UP000031196">
    <property type="component" value="Unassembled WGS sequence"/>
</dbReference>
<dbReference type="Pfam" id="PF09365">
    <property type="entry name" value="DUF2461"/>
    <property type="match status" value="1"/>
</dbReference>
<gene>
    <name evidence="1" type="ORF">RM50_14045</name>
</gene>
<evidence type="ECO:0000313" key="2">
    <source>
        <dbReference type="Proteomes" id="UP000031196"/>
    </source>
</evidence>
<organism evidence="1 2">
    <name type="scientific">Pseudarthrobacter phenanthrenivorans</name>
    <name type="common">Arthrobacter phenanthrenivorans</name>
    <dbReference type="NCBI Taxonomy" id="361575"/>
    <lineage>
        <taxon>Bacteria</taxon>
        <taxon>Bacillati</taxon>
        <taxon>Actinomycetota</taxon>
        <taxon>Actinomycetes</taxon>
        <taxon>Micrococcales</taxon>
        <taxon>Micrococcaceae</taxon>
        <taxon>Pseudarthrobacter</taxon>
    </lineage>
</organism>